<feature type="signal peptide" evidence="2">
    <location>
        <begin position="1"/>
        <end position="18"/>
    </location>
</feature>
<organism evidence="3 4">
    <name type="scientific">Triparma laevis f. inornata</name>
    <dbReference type="NCBI Taxonomy" id="1714386"/>
    <lineage>
        <taxon>Eukaryota</taxon>
        <taxon>Sar</taxon>
        <taxon>Stramenopiles</taxon>
        <taxon>Ochrophyta</taxon>
        <taxon>Bolidophyceae</taxon>
        <taxon>Parmales</taxon>
        <taxon>Triparmaceae</taxon>
        <taxon>Triparma</taxon>
    </lineage>
</organism>
<sequence>MHLSRSLILLTALLGNLASPLPPFLPLLHSSRPSILSLSASQKSHVVDRLFTLKGGALDSALTDDDESNESSDDGSGDDDEDEVTLGGDDDEEECDESEGSGDDDEEEESEDATDDSSSTEEEEEEEEEQDQEEQEQEVAATAVTPPAPPPLPKDMLKQMLVTFSAMALIKKLDLTSPTVIKNARLAFITYHILIQALVLYIVQKCTAILESNKSSNNKKWNGKMVKIESPWKKMLSAAVSQSSGNDAKNLVSGALGSSSEIPEPEYDINEAKKLRSSQLFPILFMYYLHFKRGSVQPLIYQTIMGVYGLWSNPLVRVYVLGENVNRPFVVQGGNPLMGVGPPQGVGGVGGNEEVISVSEDVKVEKVEEEEESEDDDETEEETEDETEDETEEDNDE</sequence>
<dbReference type="GO" id="GO:0005739">
    <property type="term" value="C:mitochondrion"/>
    <property type="evidence" value="ECO:0007669"/>
    <property type="project" value="TreeGrafter"/>
</dbReference>
<feature type="compositionally biased region" description="Acidic residues" evidence="1">
    <location>
        <begin position="62"/>
        <end position="137"/>
    </location>
</feature>
<dbReference type="Proteomes" id="UP001162640">
    <property type="component" value="Unassembled WGS sequence"/>
</dbReference>
<dbReference type="Pfam" id="PF10032">
    <property type="entry name" value="Pho88"/>
    <property type="match status" value="1"/>
</dbReference>
<gene>
    <name evidence="3" type="ORF">TL16_g02196</name>
</gene>
<dbReference type="AlphaFoldDB" id="A0A9W7DVP4"/>
<evidence type="ECO:0000256" key="1">
    <source>
        <dbReference type="SAM" id="MobiDB-lite"/>
    </source>
</evidence>
<feature type="region of interest" description="Disordered" evidence="1">
    <location>
        <begin position="347"/>
        <end position="397"/>
    </location>
</feature>
<comment type="caution">
    <text evidence="3">The sequence shown here is derived from an EMBL/GenBank/DDBJ whole genome shotgun (WGS) entry which is preliminary data.</text>
</comment>
<reference evidence="4" key="1">
    <citation type="journal article" date="2023" name="Commun. Biol.">
        <title>Genome analysis of Parmales, the sister group of diatoms, reveals the evolutionary specialization of diatoms from phago-mixotrophs to photoautotrophs.</title>
        <authorList>
            <person name="Ban H."/>
            <person name="Sato S."/>
            <person name="Yoshikawa S."/>
            <person name="Yamada K."/>
            <person name="Nakamura Y."/>
            <person name="Ichinomiya M."/>
            <person name="Sato N."/>
            <person name="Blanc-Mathieu R."/>
            <person name="Endo H."/>
            <person name="Kuwata A."/>
            <person name="Ogata H."/>
        </authorList>
    </citation>
    <scope>NUCLEOTIDE SEQUENCE [LARGE SCALE GENOMIC DNA]</scope>
</reference>
<accession>A0A9W7DVP4</accession>
<evidence type="ECO:0000313" key="4">
    <source>
        <dbReference type="Proteomes" id="UP001162640"/>
    </source>
</evidence>
<feature type="region of interest" description="Disordered" evidence="1">
    <location>
        <begin position="59"/>
        <end position="154"/>
    </location>
</feature>
<proteinExistence type="predicted"/>
<dbReference type="GO" id="GO:0005783">
    <property type="term" value="C:endoplasmic reticulum"/>
    <property type="evidence" value="ECO:0007669"/>
    <property type="project" value="InterPro"/>
</dbReference>
<feature type="chain" id="PRO_5040755939" evidence="2">
    <location>
        <begin position="19"/>
        <end position="397"/>
    </location>
</feature>
<dbReference type="PANTHER" id="PTHR28112">
    <property type="entry name" value="SRP-INDEPENDENT TARGETING PROTEIN 3"/>
    <property type="match status" value="1"/>
</dbReference>
<keyword evidence="2" id="KW-0732">Signal</keyword>
<name>A0A9W7DVP4_9STRA</name>
<dbReference type="PANTHER" id="PTHR28112:SF1">
    <property type="entry name" value="SRP-INDEPENDENT TARGETING PROTEIN 3"/>
    <property type="match status" value="1"/>
</dbReference>
<dbReference type="InterPro" id="IPR012098">
    <property type="entry name" value="SND3_fun"/>
</dbReference>
<dbReference type="GO" id="GO:0045047">
    <property type="term" value="P:protein targeting to ER"/>
    <property type="evidence" value="ECO:0007669"/>
    <property type="project" value="InterPro"/>
</dbReference>
<protein>
    <submittedName>
        <fullName evidence="3">Uncharacterized protein</fullName>
    </submittedName>
</protein>
<evidence type="ECO:0000313" key="3">
    <source>
        <dbReference type="EMBL" id="GMH56703.1"/>
    </source>
</evidence>
<dbReference type="EMBL" id="BLQM01000053">
    <property type="protein sequence ID" value="GMH56703.1"/>
    <property type="molecule type" value="Genomic_DNA"/>
</dbReference>
<feature type="compositionally biased region" description="Acidic residues" evidence="1">
    <location>
        <begin position="367"/>
        <end position="397"/>
    </location>
</feature>
<evidence type="ECO:0000256" key="2">
    <source>
        <dbReference type="SAM" id="SignalP"/>
    </source>
</evidence>